<dbReference type="InterPro" id="IPR015392">
    <property type="entry name" value="TehB/YeaR-like_dom"/>
</dbReference>
<dbReference type="PANTHER" id="PTHR43464:SF49">
    <property type="entry name" value="TELLURITE METHYLTRANSFERASE"/>
    <property type="match status" value="1"/>
</dbReference>
<dbReference type="Gene3D" id="3.40.50.150">
    <property type="entry name" value="Vaccinia Virus protein VP39"/>
    <property type="match status" value="1"/>
</dbReference>
<comment type="caution">
    <text evidence="3">The sequence shown here is derived from an EMBL/GenBank/DDBJ whole genome shotgun (WGS) entry which is preliminary data.</text>
</comment>
<dbReference type="PANTHER" id="PTHR43464">
    <property type="entry name" value="METHYLTRANSFERASE"/>
    <property type="match status" value="1"/>
</dbReference>
<gene>
    <name evidence="3" type="ORF">J2S23_001833</name>
</gene>
<dbReference type="SUPFAM" id="SSF53335">
    <property type="entry name" value="S-adenosyl-L-methionine-dependent methyltransferases"/>
    <property type="match status" value="1"/>
</dbReference>
<keyword evidence="3" id="KW-0489">Methyltransferase</keyword>
<proteinExistence type="predicted"/>
<keyword evidence="3" id="KW-0808">Transferase</keyword>
<dbReference type="InterPro" id="IPR015985">
    <property type="entry name" value="TehB-like_dom"/>
</dbReference>
<evidence type="ECO:0000313" key="3">
    <source>
        <dbReference type="EMBL" id="MDQ0223258.1"/>
    </source>
</evidence>
<evidence type="ECO:0000313" key="4">
    <source>
        <dbReference type="Proteomes" id="UP001223079"/>
    </source>
</evidence>
<sequence length="288" mass="32921">MHDTLIPYKTMPEWTAQTLPQVFQERHNTKPGTWARLTILSGKLRFISLDENETVLDEVVFDADSNIPFVEPQAWHRVEPVTDDLRCQLTFYCQPRDYVAKKYGLTPTHSEVHFTAPFLSPNSKILDLGSGRGRNSLYLARLGHEVTALDVDQKALALLEEMAETENLPMTIAPYDINTAKLDEDYDAIISTVVFMGLEADSVPEVIANMQEHTNPGGYNLIVCAMDTEATPCPMPFSFTFKEGELRQYYTDWELIKYNENMGELHKRDENGNRLKMQFVTMLARKPH</sequence>
<dbReference type="NCBIfam" id="NF008405">
    <property type="entry name" value="PRK11207.1"/>
    <property type="match status" value="1"/>
</dbReference>
<evidence type="ECO:0000259" key="2">
    <source>
        <dbReference type="Pfam" id="PF09313"/>
    </source>
</evidence>
<dbReference type="Pfam" id="PF03848">
    <property type="entry name" value="TehB"/>
    <property type="match status" value="1"/>
</dbReference>
<feature type="domain" description="Tellurite resistance methyltransferase TehB-like" evidence="1">
    <location>
        <begin position="91"/>
        <end position="283"/>
    </location>
</feature>
<dbReference type="SUPFAM" id="SSF51197">
    <property type="entry name" value="Clavaminate synthase-like"/>
    <property type="match status" value="1"/>
</dbReference>
<dbReference type="Gene3D" id="2.60.120.10">
    <property type="entry name" value="Jelly Rolls"/>
    <property type="match status" value="1"/>
</dbReference>
<dbReference type="InterPro" id="IPR029063">
    <property type="entry name" value="SAM-dependent_MTases_sf"/>
</dbReference>
<evidence type="ECO:0000259" key="1">
    <source>
        <dbReference type="Pfam" id="PF03848"/>
    </source>
</evidence>
<dbReference type="GO" id="GO:0032259">
    <property type="term" value="P:methylation"/>
    <property type="evidence" value="ECO:0007669"/>
    <property type="project" value="UniProtKB-KW"/>
</dbReference>
<dbReference type="Proteomes" id="UP001223079">
    <property type="component" value="Unassembled WGS sequence"/>
</dbReference>
<dbReference type="PIRSF" id="PIRSF005215">
    <property type="entry name" value="TehB"/>
    <property type="match status" value="1"/>
</dbReference>
<dbReference type="CDD" id="cd02440">
    <property type="entry name" value="AdoMet_MTases"/>
    <property type="match status" value="1"/>
</dbReference>
<dbReference type="NCBIfam" id="NF008992">
    <property type="entry name" value="PRK12335.1"/>
    <property type="match status" value="1"/>
</dbReference>
<dbReference type="InterPro" id="IPR004537">
    <property type="entry name" value="Tellurite-R_MeTrfase_TehB"/>
</dbReference>
<dbReference type="InterPro" id="IPR014431">
    <property type="entry name" value="Tellurite-R_TehB-2"/>
</dbReference>
<name>A0ABT9YTF9_9STRE</name>
<accession>A0ABT9YTF9</accession>
<dbReference type="EMBL" id="JAUSTM010000021">
    <property type="protein sequence ID" value="MDQ0223258.1"/>
    <property type="molecule type" value="Genomic_DNA"/>
</dbReference>
<dbReference type="RefSeq" id="WP_307122409.1">
    <property type="nucleotide sequence ID" value="NZ_JAUSTM010000021.1"/>
</dbReference>
<reference evidence="3 4" key="1">
    <citation type="submission" date="2023-07" db="EMBL/GenBank/DDBJ databases">
        <title>Genomic Encyclopedia of Type Strains, Phase IV (KMG-IV): sequencing the most valuable type-strain genomes for metagenomic binning, comparative biology and taxonomic classification.</title>
        <authorList>
            <person name="Goeker M."/>
        </authorList>
    </citation>
    <scope>NUCLEOTIDE SEQUENCE [LARGE SCALE GENOMIC DNA]</scope>
    <source>
        <strain evidence="3 4">DSM 105143</strain>
    </source>
</reference>
<keyword evidence="4" id="KW-1185">Reference proteome</keyword>
<dbReference type="InterPro" id="IPR014710">
    <property type="entry name" value="RmlC-like_jellyroll"/>
</dbReference>
<organism evidence="3 4">
    <name type="scientific">Streptococcus moroccensis</name>
    <dbReference type="NCBI Taxonomy" id="1451356"/>
    <lineage>
        <taxon>Bacteria</taxon>
        <taxon>Bacillati</taxon>
        <taxon>Bacillota</taxon>
        <taxon>Bacilli</taxon>
        <taxon>Lactobacillales</taxon>
        <taxon>Streptococcaceae</taxon>
        <taxon>Streptococcus</taxon>
    </lineage>
</organism>
<feature type="domain" description="TehB/YeaR-like" evidence="2">
    <location>
        <begin position="9"/>
        <end position="89"/>
    </location>
</feature>
<dbReference type="EC" id="2.1.1.265" evidence="3"/>
<dbReference type="GO" id="GO:0008168">
    <property type="term" value="F:methyltransferase activity"/>
    <property type="evidence" value="ECO:0007669"/>
    <property type="project" value="UniProtKB-KW"/>
</dbReference>
<dbReference type="Pfam" id="PF09313">
    <property type="entry name" value="TehB-like"/>
    <property type="match status" value="1"/>
</dbReference>
<dbReference type="NCBIfam" id="TIGR00477">
    <property type="entry name" value="tehB"/>
    <property type="match status" value="1"/>
</dbReference>
<protein>
    <submittedName>
        <fullName evidence="3">Tellurite methyltransferase</fullName>
        <ecNumber evidence="3">2.1.1.265</ecNumber>
    </submittedName>
</protein>